<protein>
    <recommendedName>
        <fullName evidence="4">LamG-like jellyroll fold domain-containing protein</fullName>
    </recommendedName>
</protein>
<dbReference type="AlphaFoldDB" id="A0A6C0D0T4"/>
<keyword evidence="2" id="KW-0812">Transmembrane</keyword>
<dbReference type="SUPFAM" id="SSF49899">
    <property type="entry name" value="Concanavalin A-like lectins/glucanases"/>
    <property type="match status" value="1"/>
</dbReference>
<dbReference type="Gene3D" id="2.60.120.200">
    <property type="match status" value="1"/>
</dbReference>
<proteinExistence type="predicted"/>
<sequence length="363" mass="39969">MSNFLKNKNKNGPLNKMTNARNARPTNGPTLSDKVSNIAGQAAKTATDLGGKISEVAGDVKKNIQNKVSETSEKVKGSSTGQNATKVIGQVQQFMEANSAISKFVAVVLSILLFYLLFNVGTYFLSQFFMPTKNAKVLDGLIPSDSEKIVSAKPSYTNKDAVPILRSVNQDQGLEFTWDVWFFISDISTLSNQSCIFSKGTANGNRSADAKLIGVCPGVYISKDMNSSNNSQAVLTVAVSTRVDPKLSNPPVELIKIPTIPVNKWVHCAVRVQNVSVDVYINGIMSQRKNLQGLPDQNYQDTYIGDKFGFKGYISSLNYYAYALDYDGIQSDYVKGPNMKLVGQDNKVNYKDYLAMNWYYKTI</sequence>
<evidence type="ECO:0008006" key="4">
    <source>
        <dbReference type="Google" id="ProtNLM"/>
    </source>
</evidence>
<reference evidence="3" key="1">
    <citation type="journal article" date="2020" name="Nature">
        <title>Giant virus diversity and host interactions through global metagenomics.</title>
        <authorList>
            <person name="Schulz F."/>
            <person name="Roux S."/>
            <person name="Paez-Espino D."/>
            <person name="Jungbluth S."/>
            <person name="Walsh D.A."/>
            <person name="Denef V.J."/>
            <person name="McMahon K.D."/>
            <person name="Konstantinidis K.T."/>
            <person name="Eloe-Fadrosh E.A."/>
            <person name="Kyrpides N.C."/>
            <person name="Woyke T."/>
        </authorList>
    </citation>
    <scope>NUCLEOTIDE SEQUENCE</scope>
    <source>
        <strain evidence="3">GVMAG-M-3300023174-107</strain>
    </source>
</reference>
<accession>A0A6C0D0T4</accession>
<evidence type="ECO:0000313" key="3">
    <source>
        <dbReference type="EMBL" id="QHT10378.1"/>
    </source>
</evidence>
<feature type="transmembrane region" description="Helical" evidence="2">
    <location>
        <begin position="104"/>
        <end position="125"/>
    </location>
</feature>
<feature type="region of interest" description="Disordered" evidence="1">
    <location>
        <begin position="1"/>
        <end position="34"/>
    </location>
</feature>
<feature type="compositionally biased region" description="Low complexity" evidence="1">
    <location>
        <begin position="1"/>
        <end position="16"/>
    </location>
</feature>
<dbReference type="EMBL" id="MN739520">
    <property type="protein sequence ID" value="QHT10378.1"/>
    <property type="molecule type" value="Genomic_DNA"/>
</dbReference>
<keyword evidence="2" id="KW-0472">Membrane</keyword>
<organism evidence="3">
    <name type="scientific">viral metagenome</name>
    <dbReference type="NCBI Taxonomy" id="1070528"/>
    <lineage>
        <taxon>unclassified sequences</taxon>
        <taxon>metagenomes</taxon>
        <taxon>organismal metagenomes</taxon>
    </lineage>
</organism>
<keyword evidence="2" id="KW-1133">Transmembrane helix</keyword>
<name>A0A6C0D0T4_9ZZZZ</name>
<evidence type="ECO:0000256" key="2">
    <source>
        <dbReference type="SAM" id="Phobius"/>
    </source>
</evidence>
<feature type="compositionally biased region" description="Polar residues" evidence="1">
    <location>
        <begin position="17"/>
        <end position="34"/>
    </location>
</feature>
<dbReference type="InterPro" id="IPR013320">
    <property type="entry name" value="ConA-like_dom_sf"/>
</dbReference>
<dbReference type="Pfam" id="PF13385">
    <property type="entry name" value="Laminin_G_3"/>
    <property type="match status" value="1"/>
</dbReference>
<evidence type="ECO:0000256" key="1">
    <source>
        <dbReference type="SAM" id="MobiDB-lite"/>
    </source>
</evidence>